<keyword evidence="1" id="KW-0472">Membrane</keyword>
<evidence type="ECO:0000313" key="2">
    <source>
        <dbReference type="EMBL" id="NBI56282.1"/>
    </source>
</evidence>
<evidence type="ECO:0000256" key="1">
    <source>
        <dbReference type="SAM" id="Phobius"/>
    </source>
</evidence>
<evidence type="ECO:0008006" key="4">
    <source>
        <dbReference type="Google" id="ProtNLM"/>
    </source>
</evidence>
<proteinExistence type="predicted"/>
<feature type="transmembrane region" description="Helical" evidence="1">
    <location>
        <begin position="6"/>
        <end position="28"/>
    </location>
</feature>
<evidence type="ECO:0000313" key="3">
    <source>
        <dbReference type="Proteomes" id="UP000738517"/>
    </source>
</evidence>
<keyword evidence="3" id="KW-1185">Reference proteome</keyword>
<gene>
    <name evidence="2" type="ORF">EIZ48_27760</name>
</gene>
<keyword evidence="1" id="KW-0812">Transmembrane</keyword>
<sequence length="172" mass="18593">MDKSAIKVSFIAGLFALSGSGITGIFMLKANEATIGKEVAIHSANIANQYHSELKEKSEIFIVAVYDFFSSLNENPDASSAEVRAMTLALQKKAMSLSIYASPTLTSSSLEVVKALSDMPKLTSQGGGKEKADRVVKALENWRLAYRKETSSYSNQIVSDSLASELLTQAFQ</sequence>
<dbReference type="EMBL" id="RSEJ01000068">
    <property type="protein sequence ID" value="NBI56282.1"/>
    <property type="molecule type" value="Genomic_DNA"/>
</dbReference>
<protein>
    <recommendedName>
        <fullName evidence="4">Chemotaxis methyl-accepting receptor HlyB-like 4HB MCP domain-containing protein</fullName>
    </recommendedName>
</protein>
<dbReference type="RefSeq" id="WP_160658569.1">
    <property type="nucleotide sequence ID" value="NZ_RSEJ01000068.1"/>
</dbReference>
<comment type="caution">
    <text evidence="2">The sequence shown here is derived from an EMBL/GenBank/DDBJ whole genome shotgun (WGS) entry which is preliminary data.</text>
</comment>
<dbReference type="Proteomes" id="UP000738517">
    <property type="component" value="Unassembled WGS sequence"/>
</dbReference>
<organism evidence="2 3">
    <name type="scientific">Photobacterium alginatilyticum</name>
    <dbReference type="NCBI Taxonomy" id="1775171"/>
    <lineage>
        <taxon>Bacteria</taxon>
        <taxon>Pseudomonadati</taxon>
        <taxon>Pseudomonadota</taxon>
        <taxon>Gammaproteobacteria</taxon>
        <taxon>Vibrionales</taxon>
        <taxon>Vibrionaceae</taxon>
        <taxon>Photobacterium</taxon>
    </lineage>
</organism>
<name>A0ABW9YRU9_9GAMM</name>
<keyword evidence="1" id="KW-1133">Transmembrane helix</keyword>
<reference evidence="2 3" key="1">
    <citation type="journal article" date="2017" name="Int. J. Syst. Evol. Microbiol.">
        <title>Photobacterium alginatilyticum sp. nov., a marine bacterium isolated from bottom seawater.</title>
        <authorList>
            <person name="Wang X."/>
            <person name="Wang Y."/>
            <person name="Yang X."/>
            <person name="Sun H."/>
            <person name="Li B."/>
            <person name="Zhang X.H."/>
        </authorList>
    </citation>
    <scope>NUCLEOTIDE SEQUENCE [LARGE SCALE GENOMIC DNA]</scope>
    <source>
        <strain evidence="2 3">P03D4</strain>
    </source>
</reference>
<accession>A0ABW9YRU9</accession>